<proteinExistence type="predicted"/>
<feature type="region of interest" description="Disordered" evidence="1">
    <location>
        <begin position="24"/>
        <end position="51"/>
    </location>
</feature>
<protein>
    <submittedName>
        <fullName evidence="2">Uncharacterized protein</fullName>
    </submittedName>
</protein>
<dbReference type="Proteomes" id="UP001066276">
    <property type="component" value="Chromosome 1_1"/>
</dbReference>
<evidence type="ECO:0000256" key="1">
    <source>
        <dbReference type="SAM" id="MobiDB-lite"/>
    </source>
</evidence>
<organism evidence="2 3">
    <name type="scientific">Pleurodeles waltl</name>
    <name type="common">Iberian ribbed newt</name>
    <dbReference type="NCBI Taxonomy" id="8319"/>
    <lineage>
        <taxon>Eukaryota</taxon>
        <taxon>Metazoa</taxon>
        <taxon>Chordata</taxon>
        <taxon>Craniata</taxon>
        <taxon>Vertebrata</taxon>
        <taxon>Euteleostomi</taxon>
        <taxon>Amphibia</taxon>
        <taxon>Batrachia</taxon>
        <taxon>Caudata</taxon>
        <taxon>Salamandroidea</taxon>
        <taxon>Salamandridae</taxon>
        <taxon>Pleurodelinae</taxon>
        <taxon>Pleurodeles</taxon>
    </lineage>
</organism>
<comment type="caution">
    <text evidence="2">The sequence shown here is derived from an EMBL/GenBank/DDBJ whole genome shotgun (WGS) entry which is preliminary data.</text>
</comment>
<dbReference type="AlphaFoldDB" id="A0AAV7WQL6"/>
<accession>A0AAV7WQL6</accession>
<evidence type="ECO:0000313" key="3">
    <source>
        <dbReference type="Proteomes" id="UP001066276"/>
    </source>
</evidence>
<name>A0AAV7WQL6_PLEWA</name>
<sequence>MWMGAEVFQDGGAGRWVWCHDRPQARPRPVSQDQTSVSQVEQAGTAEAAPMEQLGGSCVDWVPRSQGRAQVFMAGSGIMLEHCEEQQEMRSTSALQAQDSYQDLYDTQFGDGGVGDGEAAGASRLQSGEVDAEV</sequence>
<gene>
    <name evidence="2" type="ORF">NDU88_002562</name>
</gene>
<keyword evidence="3" id="KW-1185">Reference proteome</keyword>
<feature type="compositionally biased region" description="Polar residues" evidence="1">
    <location>
        <begin position="31"/>
        <end position="42"/>
    </location>
</feature>
<reference evidence="2" key="1">
    <citation type="journal article" date="2022" name="bioRxiv">
        <title>Sequencing and chromosome-scale assembly of the giantPleurodeles waltlgenome.</title>
        <authorList>
            <person name="Brown T."/>
            <person name="Elewa A."/>
            <person name="Iarovenko S."/>
            <person name="Subramanian E."/>
            <person name="Araus A.J."/>
            <person name="Petzold A."/>
            <person name="Susuki M."/>
            <person name="Suzuki K.-i.T."/>
            <person name="Hayashi T."/>
            <person name="Toyoda A."/>
            <person name="Oliveira C."/>
            <person name="Osipova E."/>
            <person name="Leigh N.D."/>
            <person name="Simon A."/>
            <person name="Yun M.H."/>
        </authorList>
    </citation>
    <scope>NUCLEOTIDE SEQUENCE</scope>
    <source>
        <strain evidence="2">20211129_DDA</strain>
        <tissue evidence="2">Liver</tissue>
    </source>
</reference>
<feature type="region of interest" description="Disordered" evidence="1">
    <location>
        <begin position="105"/>
        <end position="134"/>
    </location>
</feature>
<evidence type="ECO:0000313" key="2">
    <source>
        <dbReference type="EMBL" id="KAJ1214952.1"/>
    </source>
</evidence>
<dbReference type="EMBL" id="JANPWB010000001">
    <property type="protein sequence ID" value="KAJ1214952.1"/>
    <property type="molecule type" value="Genomic_DNA"/>
</dbReference>